<feature type="signal peptide" evidence="2">
    <location>
        <begin position="1"/>
        <end position="19"/>
    </location>
</feature>
<keyword evidence="5" id="KW-1185">Reference proteome</keyword>
<accession>A0A1E7N1R1</accession>
<reference evidence="5" key="4">
    <citation type="submission" date="2016-08" db="EMBL/GenBank/DDBJ databases">
        <title>Sequencing, assembly and comparative genomics of S. aureofaciens ATCC 10762.</title>
        <authorList>
            <person name="Gradnigo J.S."/>
            <person name="Johnson N."/>
            <person name="Somerville G.A."/>
        </authorList>
    </citation>
    <scope>NUCLEOTIDE SEQUENCE [LARGE SCALE GENOMIC DNA]</scope>
    <source>
        <strain evidence="5">ATCC 10762 / DSM 40127 / CCM 3239 / JCM 4008 / LMG 5968 / NBRC 12843 / NCIMB 8234 / A-377</strain>
    </source>
</reference>
<dbReference type="RefSeq" id="WP_030558422.1">
    <property type="nucleotide sequence ID" value="NZ_BMUB01000073.1"/>
</dbReference>
<organism evidence="4 5">
    <name type="scientific">Kitasatospora aureofaciens</name>
    <name type="common">Streptomyces aureofaciens</name>
    <dbReference type="NCBI Taxonomy" id="1894"/>
    <lineage>
        <taxon>Bacteria</taxon>
        <taxon>Bacillati</taxon>
        <taxon>Actinomycetota</taxon>
        <taxon>Actinomycetes</taxon>
        <taxon>Kitasatosporales</taxon>
        <taxon>Streptomycetaceae</taxon>
        <taxon>Kitasatospora</taxon>
    </lineage>
</organism>
<dbReference type="KEGG" id="kau:B6264_26910"/>
<dbReference type="PROSITE" id="PS51257">
    <property type="entry name" value="PROKAR_LIPOPROTEIN"/>
    <property type="match status" value="1"/>
</dbReference>
<dbReference type="EMBL" id="JPRF03000043">
    <property type="protein sequence ID" value="OEV34605.1"/>
    <property type="molecule type" value="Genomic_DNA"/>
</dbReference>
<dbReference type="Proteomes" id="UP000610124">
    <property type="component" value="Unassembled WGS sequence"/>
</dbReference>
<dbReference type="OrthoDB" id="4242777at2"/>
<proteinExistence type="predicted"/>
<evidence type="ECO:0000313" key="4">
    <source>
        <dbReference type="EMBL" id="OEV34605.1"/>
    </source>
</evidence>
<evidence type="ECO:0000256" key="2">
    <source>
        <dbReference type="SAM" id="SignalP"/>
    </source>
</evidence>
<keyword evidence="2" id="KW-0732">Signal</keyword>
<feature type="region of interest" description="Disordered" evidence="1">
    <location>
        <begin position="21"/>
        <end position="41"/>
    </location>
</feature>
<feature type="compositionally biased region" description="Gly residues" evidence="1">
    <location>
        <begin position="21"/>
        <end position="33"/>
    </location>
</feature>
<dbReference type="AlphaFoldDB" id="A0A1E7N1R1"/>
<evidence type="ECO:0000256" key="1">
    <source>
        <dbReference type="SAM" id="MobiDB-lite"/>
    </source>
</evidence>
<protein>
    <recommendedName>
        <fullName evidence="6">Lipoprotein</fullName>
    </recommendedName>
</protein>
<reference evidence="4" key="3">
    <citation type="submission" date="2016-08" db="EMBL/GenBank/DDBJ databases">
        <title>Sequencing, Assembly and Comparative Genomics of S. aureofaciens ATCC 10762.</title>
        <authorList>
            <person name="Gradnigo J.S."/>
            <person name="Johnson N."/>
            <person name="Somerville G.A."/>
        </authorList>
    </citation>
    <scope>NUCLEOTIDE SEQUENCE [LARGE SCALE GENOMIC DNA]</scope>
    <source>
        <strain evidence="4">ATCC 10762</strain>
    </source>
</reference>
<dbReference type="GeneID" id="97490318"/>
<sequence length="218" mass="22915">MKRLGWVAAVLATAAAVSGCGGGGGQGMTGPGQAGQQVAREDADQLRPYRLTLPESLGHGRYARSHDAAPVDPRLAQVMADQIEGATAVFGWYQSAPKDRDGALAIGVTGLYGTVRSPATALEQFQSVLDGRDNVQGFIVGPRSITPPRSREPLRCRIVLVRTGGVDFRRAECSWADASAVVVVSEPLREAVRPESVDLDALAAEVAAVREDVRAPAS</sequence>
<evidence type="ECO:0000313" key="5">
    <source>
        <dbReference type="Proteomes" id="UP000037395"/>
    </source>
</evidence>
<reference evidence="4 5" key="2">
    <citation type="submission" date="2014-07" db="EMBL/GenBank/DDBJ databases">
        <authorList>
            <person name="Zhang J.E."/>
            <person name="Yang H."/>
            <person name="Guo J."/>
            <person name="Deng Z."/>
            <person name="Luo H."/>
            <person name="Luo M."/>
            <person name="Zhao B."/>
        </authorList>
    </citation>
    <scope>NUCLEOTIDE SEQUENCE [LARGE SCALE GENOMIC DNA]</scope>
    <source>
        <strain evidence="4">ATCC 10762</strain>
        <strain evidence="5">ATCC 10762 / DSM 40127 / CCM 3239 / JCM 4008 / LMG 5968 / NBRC 12843 / NCIMB 8234 / A-377</strain>
    </source>
</reference>
<reference evidence="3" key="5">
    <citation type="submission" date="2020-09" db="EMBL/GenBank/DDBJ databases">
        <authorList>
            <person name="Sun Q."/>
            <person name="Ohkuma M."/>
        </authorList>
    </citation>
    <scope>NUCLEOTIDE SEQUENCE</scope>
    <source>
        <strain evidence="3">JCM 4434</strain>
    </source>
</reference>
<name>A0A1E7N1R1_KITAU</name>
<comment type="caution">
    <text evidence="4">The sequence shown here is derived from an EMBL/GenBank/DDBJ whole genome shotgun (WGS) entry which is preliminary data.</text>
</comment>
<reference evidence="3" key="1">
    <citation type="journal article" date="2014" name="Int. J. Syst. Evol. Microbiol.">
        <title>Complete genome sequence of Corynebacterium casei LMG S-19264T (=DSM 44701T), isolated from a smear-ripened cheese.</title>
        <authorList>
            <consortium name="US DOE Joint Genome Institute (JGI-PGF)"/>
            <person name="Walter F."/>
            <person name="Albersmeier A."/>
            <person name="Kalinowski J."/>
            <person name="Ruckert C."/>
        </authorList>
    </citation>
    <scope>NUCLEOTIDE SEQUENCE</scope>
    <source>
        <strain evidence="3">JCM 4434</strain>
    </source>
</reference>
<gene>
    <name evidence="3" type="ORF">GCM10010502_74660</name>
    <name evidence="4" type="ORF">HS99_0008880</name>
</gene>
<dbReference type="EMBL" id="BMUB01000073">
    <property type="protein sequence ID" value="GGV09086.1"/>
    <property type="molecule type" value="Genomic_DNA"/>
</dbReference>
<accession>A0A8H9I0G0</accession>
<evidence type="ECO:0008006" key="6">
    <source>
        <dbReference type="Google" id="ProtNLM"/>
    </source>
</evidence>
<dbReference type="Proteomes" id="UP000037395">
    <property type="component" value="Unassembled WGS sequence"/>
</dbReference>
<evidence type="ECO:0000313" key="3">
    <source>
        <dbReference type="EMBL" id="GGV09086.1"/>
    </source>
</evidence>
<feature type="chain" id="PRO_5038216618" description="Lipoprotein" evidence="2">
    <location>
        <begin position="20"/>
        <end position="218"/>
    </location>
</feature>